<gene>
    <name evidence="1" type="ORF">MtrDRAFT_AC155886g1v2</name>
</gene>
<evidence type="ECO:0000313" key="1">
    <source>
        <dbReference type="EMBL" id="ABN08224.1"/>
    </source>
</evidence>
<reference evidence="1" key="1">
    <citation type="submission" date="2005-04" db="EMBL/GenBank/DDBJ databases">
        <authorList>
            <person name="Town C.D."/>
        </authorList>
    </citation>
    <scope>NUCLEOTIDE SEQUENCE</scope>
</reference>
<protein>
    <submittedName>
        <fullName evidence="1">Uncharacterized protein</fullName>
    </submittedName>
</protein>
<dbReference type="AlphaFoldDB" id="A2Q3M4"/>
<sequence length="71" mass="8219">MDLLLLLPLPWGCNSKKNTTGNKTDPIQHKQISEILRGKTEMGIDLLQQRIHLILFRKQLLQQLYSNGNCF</sequence>
<organism evidence="1">
    <name type="scientific">Medicago truncatula</name>
    <name type="common">Barrel medic</name>
    <name type="synonym">Medicago tribuloides</name>
    <dbReference type="NCBI Taxonomy" id="3880"/>
    <lineage>
        <taxon>Eukaryota</taxon>
        <taxon>Viridiplantae</taxon>
        <taxon>Streptophyta</taxon>
        <taxon>Embryophyta</taxon>
        <taxon>Tracheophyta</taxon>
        <taxon>Spermatophyta</taxon>
        <taxon>Magnoliopsida</taxon>
        <taxon>eudicotyledons</taxon>
        <taxon>Gunneridae</taxon>
        <taxon>Pentapetalae</taxon>
        <taxon>rosids</taxon>
        <taxon>fabids</taxon>
        <taxon>Fabales</taxon>
        <taxon>Fabaceae</taxon>
        <taxon>Papilionoideae</taxon>
        <taxon>50 kb inversion clade</taxon>
        <taxon>NPAAA clade</taxon>
        <taxon>Hologalegina</taxon>
        <taxon>IRL clade</taxon>
        <taxon>Trifolieae</taxon>
        <taxon>Medicago</taxon>
    </lineage>
</organism>
<reference evidence="1" key="2">
    <citation type="submission" date="2007-03" db="EMBL/GenBank/DDBJ databases">
        <authorList>
            <consortium name="The International Medicago Genome Annotation Group"/>
        </authorList>
    </citation>
    <scope>NUCLEOTIDE SEQUENCE</scope>
</reference>
<proteinExistence type="predicted"/>
<name>A2Q3M4_MEDTR</name>
<dbReference type="EMBL" id="AC155886">
    <property type="protein sequence ID" value="ABN08224.1"/>
    <property type="molecule type" value="Genomic_DNA"/>
</dbReference>
<accession>A2Q3M4</accession>